<evidence type="ECO:0000313" key="1">
    <source>
        <dbReference type="EMBL" id="CAG7838266.1"/>
    </source>
</evidence>
<comment type="caution">
    <text evidence="1">The sequence shown here is derived from an EMBL/GenBank/DDBJ whole genome shotgun (WGS) entry which is preliminary data.</text>
</comment>
<dbReference type="Proteomes" id="UP000708208">
    <property type="component" value="Unassembled WGS sequence"/>
</dbReference>
<feature type="non-terminal residue" evidence="1">
    <location>
        <position position="23"/>
    </location>
</feature>
<sequence length="23" mass="2528">ISLAVAKSPPKIEEVQNVVFFIV</sequence>
<protein>
    <submittedName>
        <fullName evidence="1">Uncharacterized protein</fullName>
    </submittedName>
</protein>
<evidence type="ECO:0000313" key="2">
    <source>
        <dbReference type="Proteomes" id="UP000708208"/>
    </source>
</evidence>
<proteinExistence type="predicted"/>
<dbReference type="EMBL" id="CAJVCH010571687">
    <property type="protein sequence ID" value="CAG7838266.1"/>
    <property type="molecule type" value="Genomic_DNA"/>
</dbReference>
<gene>
    <name evidence="1" type="ORF">AFUS01_LOCUS47253</name>
</gene>
<accession>A0A8J2MGV1</accession>
<name>A0A8J2MGV1_9HEXA</name>
<reference evidence="1" key="1">
    <citation type="submission" date="2021-06" db="EMBL/GenBank/DDBJ databases">
        <authorList>
            <person name="Hodson N. C."/>
            <person name="Mongue J. A."/>
            <person name="Jaron S. K."/>
        </authorList>
    </citation>
    <scope>NUCLEOTIDE SEQUENCE</scope>
</reference>
<dbReference type="AlphaFoldDB" id="A0A8J2MGV1"/>
<keyword evidence="2" id="KW-1185">Reference proteome</keyword>
<organism evidence="1 2">
    <name type="scientific">Allacma fusca</name>
    <dbReference type="NCBI Taxonomy" id="39272"/>
    <lineage>
        <taxon>Eukaryota</taxon>
        <taxon>Metazoa</taxon>
        <taxon>Ecdysozoa</taxon>
        <taxon>Arthropoda</taxon>
        <taxon>Hexapoda</taxon>
        <taxon>Collembola</taxon>
        <taxon>Symphypleona</taxon>
        <taxon>Sminthuridae</taxon>
        <taxon>Allacma</taxon>
    </lineage>
</organism>